<dbReference type="GO" id="GO:1904680">
    <property type="term" value="F:peptide transmembrane transporter activity"/>
    <property type="evidence" value="ECO:0007669"/>
    <property type="project" value="TreeGrafter"/>
</dbReference>
<dbReference type="Gene3D" id="3.10.105.10">
    <property type="entry name" value="Dipeptide-binding Protein, Domain 3"/>
    <property type="match status" value="1"/>
</dbReference>
<dbReference type="InterPro" id="IPR000914">
    <property type="entry name" value="SBP_5_dom"/>
</dbReference>
<comment type="similarity">
    <text evidence="2">Belongs to the bacterial solute-binding protein 5 family.</text>
</comment>
<dbReference type="STRING" id="472175.EL18_00821"/>
<dbReference type="OrthoDB" id="9803988at2"/>
<dbReference type="InterPro" id="IPR030678">
    <property type="entry name" value="Peptide/Ni-bd"/>
</dbReference>
<dbReference type="PATRIC" id="fig|472175.3.peg.833"/>
<comment type="subcellular location">
    <subcellularLocation>
        <location evidence="1">Periplasm</location>
    </subcellularLocation>
</comment>
<evidence type="ECO:0000256" key="2">
    <source>
        <dbReference type="ARBA" id="ARBA00005695"/>
    </source>
</evidence>
<dbReference type="Gene3D" id="3.90.76.10">
    <property type="entry name" value="Dipeptide-binding Protein, Domain 1"/>
    <property type="match status" value="1"/>
</dbReference>
<dbReference type="GO" id="GO:0043190">
    <property type="term" value="C:ATP-binding cassette (ABC) transporter complex"/>
    <property type="evidence" value="ECO:0007669"/>
    <property type="project" value="InterPro"/>
</dbReference>
<dbReference type="PROSITE" id="PS01040">
    <property type="entry name" value="SBP_BACTERIAL_5"/>
    <property type="match status" value="1"/>
</dbReference>
<feature type="chain" id="PRO_5001783008" evidence="4">
    <location>
        <begin position="21"/>
        <end position="493"/>
    </location>
</feature>
<gene>
    <name evidence="6" type="ORF">EL18_00821</name>
</gene>
<dbReference type="Pfam" id="PF00496">
    <property type="entry name" value="SBP_bac_5"/>
    <property type="match status" value="1"/>
</dbReference>
<dbReference type="Proteomes" id="UP000053675">
    <property type="component" value="Unassembled WGS sequence"/>
</dbReference>
<dbReference type="PANTHER" id="PTHR30290">
    <property type="entry name" value="PERIPLASMIC BINDING COMPONENT OF ABC TRANSPORTER"/>
    <property type="match status" value="1"/>
</dbReference>
<proteinExistence type="inferred from homology"/>
<comment type="caution">
    <text evidence="6">The sequence shown here is derived from an EMBL/GenBank/DDBJ whole genome shotgun (WGS) entry which is preliminary data.</text>
</comment>
<dbReference type="Gene3D" id="3.40.190.10">
    <property type="entry name" value="Periplasmic binding protein-like II"/>
    <property type="match status" value="1"/>
</dbReference>
<dbReference type="InterPro" id="IPR039424">
    <property type="entry name" value="SBP_5"/>
</dbReference>
<dbReference type="eggNOG" id="COG0747">
    <property type="taxonomic scope" value="Bacteria"/>
</dbReference>
<dbReference type="PANTHER" id="PTHR30290:SF38">
    <property type="entry name" value="D,D-DIPEPTIDE-BINDING PERIPLASMIC PROTEIN DDPA-RELATED"/>
    <property type="match status" value="1"/>
</dbReference>
<dbReference type="CDD" id="cd08494">
    <property type="entry name" value="PBP2_NikA_DppA_OppA_like_6"/>
    <property type="match status" value="1"/>
</dbReference>
<organism evidence="6 7">
    <name type="scientific">Nitratireductor basaltis</name>
    <dbReference type="NCBI Taxonomy" id="472175"/>
    <lineage>
        <taxon>Bacteria</taxon>
        <taxon>Pseudomonadati</taxon>
        <taxon>Pseudomonadota</taxon>
        <taxon>Alphaproteobacteria</taxon>
        <taxon>Hyphomicrobiales</taxon>
        <taxon>Phyllobacteriaceae</taxon>
        <taxon>Nitratireductor</taxon>
    </lineage>
</organism>
<dbReference type="SUPFAM" id="SSF53850">
    <property type="entry name" value="Periplasmic binding protein-like II"/>
    <property type="match status" value="1"/>
</dbReference>
<keyword evidence="3 4" id="KW-0732">Signal</keyword>
<dbReference type="GO" id="GO:0030288">
    <property type="term" value="C:outer membrane-bounded periplasmic space"/>
    <property type="evidence" value="ECO:0007669"/>
    <property type="project" value="UniProtKB-ARBA"/>
</dbReference>
<keyword evidence="7" id="KW-1185">Reference proteome</keyword>
<evidence type="ECO:0000256" key="3">
    <source>
        <dbReference type="ARBA" id="ARBA00022729"/>
    </source>
</evidence>
<evidence type="ECO:0000259" key="5">
    <source>
        <dbReference type="Pfam" id="PF00496"/>
    </source>
</evidence>
<feature type="signal peptide" evidence="4">
    <location>
        <begin position="1"/>
        <end position="20"/>
    </location>
</feature>
<reference evidence="6 7" key="1">
    <citation type="submission" date="2014-05" db="EMBL/GenBank/DDBJ databases">
        <title>Draft Genome Sequence of Nitratireductor basaltis Strain UMTGB225, A Marine Bacterium Isolated from Green Barrel Tunicate.</title>
        <authorList>
            <person name="Gan H.Y."/>
        </authorList>
    </citation>
    <scope>NUCLEOTIDE SEQUENCE [LARGE SCALE GENOMIC DNA]</scope>
    <source>
        <strain evidence="6 7">UMTGB225</strain>
    </source>
</reference>
<dbReference type="GO" id="GO:0015833">
    <property type="term" value="P:peptide transport"/>
    <property type="evidence" value="ECO:0007669"/>
    <property type="project" value="TreeGrafter"/>
</dbReference>
<accession>A0A084UA16</accession>
<evidence type="ECO:0000313" key="6">
    <source>
        <dbReference type="EMBL" id="KFB09802.1"/>
    </source>
</evidence>
<evidence type="ECO:0000313" key="7">
    <source>
        <dbReference type="Proteomes" id="UP000053675"/>
    </source>
</evidence>
<sequence length="493" mass="53637">MKLIAKLMGAAAVLAVSMNAAMSARTDLVVGVVLEPPHLDPTAGAAAAIDEIVYANLFEGLTRIGPNGEVQPALAANWTVSGDGKSYTFKLRENVKFHDGTQLDAEDVKFSLERAMAESSTNAQKGLFEAIQSIETIDPATVTVNLKHPQGSFLYNMGWGDAVIVAPESAETNKEKPIGTGPFKFGNWAKGSSVTLTRFDDYWGDDVALEEVEFRFIPDAAAAVPALLSGDVHAFPNAQVGDALGQIQADPRFEVVIGATEGETILAMNNGKEPFSNLKVRQAISHALNRDEIILGASSGNGVPIGSHFSPANDAFVDLTDLYPHDTEKAKELLAEAGYEDGFKATLKLPPPAYARQGGEIIASQLREIGIDLEIIPVEWAQWLEQVFTNKDYDLTIVSHTEPNDINIYARDDYYFAYDNEAFDAVIEELDQTADPEKRKELYAQAQRIIADDAVNGFLFQLPKTGVWDAKLNGMWENQPIQANDVTGVSWED</sequence>
<protein>
    <submittedName>
        <fullName evidence="6">Extracellular solute-binding protein, family 5</fullName>
    </submittedName>
</protein>
<dbReference type="AlphaFoldDB" id="A0A084UA16"/>
<dbReference type="InterPro" id="IPR023765">
    <property type="entry name" value="SBP_5_CS"/>
</dbReference>
<evidence type="ECO:0000256" key="4">
    <source>
        <dbReference type="SAM" id="SignalP"/>
    </source>
</evidence>
<evidence type="ECO:0000256" key="1">
    <source>
        <dbReference type="ARBA" id="ARBA00004418"/>
    </source>
</evidence>
<feature type="domain" description="Solute-binding protein family 5" evidence="5">
    <location>
        <begin position="69"/>
        <end position="400"/>
    </location>
</feature>
<dbReference type="PIRSF" id="PIRSF002741">
    <property type="entry name" value="MppA"/>
    <property type="match status" value="1"/>
</dbReference>
<name>A0A084UA16_9HYPH</name>
<dbReference type="EMBL" id="JMQM01000001">
    <property type="protein sequence ID" value="KFB09802.1"/>
    <property type="molecule type" value="Genomic_DNA"/>
</dbReference>